<dbReference type="AlphaFoldDB" id="A0A4Z1RC46"/>
<keyword evidence="2" id="KW-1185">Reference proteome</keyword>
<reference evidence="1 2" key="1">
    <citation type="submission" date="2019-01" db="EMBL/GenBank/DDBJ databases">
        <authorList>
            <person name="Zhang S."/>
        </authorList>
    </citation>
    <scope>NUCLEOTIDE SEQUENCE [LARGE SCALE GENOMIC DNA]</scope>
    <source>
        <strain evidence="1 2">1626</strain>
    </source>
</reference>
<proteinExistence type="predicted"/>
<gene>
    <name evidence="1" type="ORF">E4582_06070</name>
</gene>
<protein>
    <submittedName>
        <fullName evidence="1">Uncharacterized protein</fullName>
    </submittedName>
</protein>
<accession>A0A4Z1RC46</accession>
<evidence type="ECO:0000313" key="2">
    <source>
        <dbReference type="Proteomes" id="UP000298681"/>
    </source>
</evidence>
<dbReference type="EMBL" id="SPUH01000001">
    <property type="protein sequence ID" value="TKS54378.1"/>
    <property type="molecule type" value="Genomic_DNA"/>
</dbReference>
<dbReference type="OrthoDB" id="9815205at2"/>
<name>A0A4Z1RC46_9GAMM</name>
<dbReference type="Proteomes" id="UP000298681">
    <property type="component" value="Unassembled WGS sequence"/>
</dbReference>
<dbReference type="RefSeq" id="WP_134673756.1">
    <property type="nucleotide sequence ID" value="NZ_CP039383.2"/>
</dbReference>
<evidence type="ECO:0000313" key="1">
    <source>
        <dbReference type="EMBL" id="TKS54378.1"/>
    </source>
</evidence>
<comment type="caution">
    <text evidence="1">The sequence shown here is derived from an EMBL/GenBank/DDBJ whole genome shotgun (WGS) entry which is preliminary data.</text>
</comment>
<organism evidence="1 2">
    <name type="scientific">Luteimonas yindakuii</name>
    <dbReference type="NCBI Taxonomy" id="2565782"/>
    <lineage>
        <taxon>Bacteria</taxon>
        <taxon>Pseudomonadati</taxon>
        <taxon>Pseudomonadota</taxon>
        <taxon>Gammaproteobacteria</taxon>
        <taxon>Lysobacterales</taxon>
        <taxon>Lysobacteraceae</taxon>
        <taxon>Luteimonas</taxon>
    </lineage>
</organism>
<sequence length="109" mass="11169">MRRAAVDGRAAVRSVSAFLGALLVGLALSFSFAAGYGSLASGIFFTALAAGLFLPTYRAEYVFGFVLGMTFVLGSVLPAIAASVGAAISAAAHFLVRPVMARILRAVRA</sequence>